<dbReference type="GO" id="GO:0005737">
    <property type="term" value="C:cytoplasm"/>
    <property type="evidence" value="ECO:0007669"/>
    <property type="project" value="UniProtKB-SubCell"/>
</dbReference>
<gene>
    <name evidence="4" type="ORF">A2735_00370</name>
</gene>
<dbReference type="AlphaFoldDB" id="A0A1F8EDH5"/>
<feature type="domain" description="CSD" evidence="3">
    <location>
        <begin position="1"/>
        <end position="74"/>
    </location>
</feature>
<name>A0A1F8EDH5_9BACT</name>
<dbReference type="InterPro" id="IPR002059">
    <property type="entry name" value="CSP_DNA-bd"/>
</dbReference>
<organism evidence="4 5">
    <name type="scientific">Candidatus Yanofskybacteria bacterium RIFCSPHIGHO2_01_FULL_41_21</name>
    <dbReference type="NCBI Taxonomy" id="1802660"/>
    <lineage>
        <taxon>Bacteria</taxon>
        <taxon>Candidatus Yanofskyibacteriota</taxon>
    </lineage>
</organism>
<sequence length="75" mass="8123">MQNGTIKRLVMEKGFGFITPDDKSILPAGKEDLFFHNSGVVEGTIDALKEGQRVSFEVDNSDPVKGIKAVSVKGE</sequence>
<dbReference type="PIRSF" id="PIRSF002599">
    <property type="entry name" value="Cold_shock_A"/>
    <property type="match status" value="1"/>
</dbReference>
<dbReference type="InterPro" id="IPR012340">
    <property type="entry name" value="NA-bd_OB-fold"/>
</dbReference>
<protein>
    <recommendedName>
        <fullName evidence="3">CSD domain-containing protein</fullName>
    </recommendedName>
</protein>
<evidence type="ECO:0000259" key="3">
    <source>
        <dbReference type="PROSITE" id="PS51857"/>
    </source>
</evidence>
<dbReference type="InterPro" id="IPR012156">
    <property type="entry name" value="Cold_shock_CspA"/>
</dbReference>
<dbReference type="SMART" id="SM00357">
    <property type="entry name" value="CSP"/>
    <property type="match status" value="1"/>
</dbReference>
<dbReference type="CDD" id="cd04458">
    <property type="entry name" value="CSP_CDS"/>
    <property type="match status" value="1"/>
</dbReference>
<dbReference type="GO" id="GO:0003676">
    <property type="term" value="F:nucleic acid binding"/>
    <property type="evidence" value="ECO:0007669"/>
    <property type="project" value="InterPro"/>
</dbReference>
<evidence type="ECO:0000313" key="5">
    <source>
        <dbReference type="Proteomes" id="UP000178520"/>
    </source>
</evidence>
<accession>A0A1F8EDH5</accession>
<dbReference type="Gene3D" id="2.40.50.140">
    <property type="entry name" value="Nucleic acid-binding proteins"/>
    <property type="match status" value="1"/>
</dbReference>
<comment type="caution">
    <text evidence="4">The sequence shown here is derived from an EMBL/GenBank/DDBJ whole genome shotgun (WGS) entry which is preliminary data.</text>
</comment>
<dbReference type="Proteomes" id="UP000178520">
    <property type="component" value="Unassembled WGS sequence"/>
</dbReference>
<proteinExistence type="predicted"/>
<dbReference type="PROSITE" id="PS51857">
    <property type="entry name" value="CSD_2"/>
    <property type="match status" value="1"/>
</dbReference>
<dbReference type="STRING" id="1802660.A2735_00370"/>
<evidence type="ECO:0000313" key="4">
    <source>
        <dbReference type="EMBL" id="OGM98148.1"/>
    </source>
</evidence>
<dbReference type="SUPFAM" id="SSF50249">
    <property type="entry name" value="Nucleic acid-binding proteins"/>
    <property type="match status" value="1"/>
</dbReference>
<dbReference type="EMBL" id="MGJA01000003">
    <property type="protein sequence ID" value="OGM98148.1"/>
    <property type="molecule type" value="Genomic_DNA"/>
</dbReference>
<comment type="subcellular location">
    <subcellularLocation>
        <location evidence="1">Cytoplasm</location>
    </subcellularLocation>
</comment>
<evidence type="ECO:0000256" key="1">
    <source>
        <dbReference type="ARBA" id="ARBA00004496"/>
    </source>
</evidence>
<dbReference type="InterPro" id="IPR011129">
    <property type="entry name" value="CSD"/>
</dbReference>
<dbReference type="Pfam" id="PF00313">
    <property type="entry name" value="CSD"/>
    <property type="match status" value="1"/>
</dbReference>
<evidence type="ECO:0000256" key="2">
    <source>
        <dbReference type="ARBA" id="ARBA00022490"/>
    </source>
</evidence>
<reference evidence="4 5" key="1">
    <citation type="journal article" date="2016" name="Nat. Commun.">
        <title>Thousands of microbial genomes shed light on interconnected biogeochemical processes in an aquifer system.</title>
        <authorList>
            <person name="Anantharaman K."/>
            <person name="Brown C.T."/>
            <person name="Hug L.A."/>
            <person name="Sharon I."/>
            <person name="Castelle C.J."/>
            <person name="Probst A.J."/>
            <person name="Thomas B.C."/>
            <person name="Singh A."/>
            <person name="Wilkins M.J."/>
            <person name="Karaoz U."/>
            <person name="Brodie E.L."/>
            <person name="Williams K.H."/>
            <person name="Hubbard S.S."/>
            <person name="Banfield J.F."/>
        </authorList>
    </citation>
    <scope>NUCLEOTIDE SEQUENCE [LARGE SCALE GENOMIC DNA]</scope>
</reference>
<keyword evidence="2" id="KW-0963">Cytoplasm</keyword>